<feature type="domain" description="Major facilitator superfamily (MFS) profile" evidence="3">
    <location>
        <begin position="1"/>
        <end position="153"/>
    </location>
</feature>
<feature type="transmembrane region" description="Helical" evidence="2">
    <location>
        <begin position="113"/>
        <end position="138"/>
    </location>
</feature>
<protein>
    <recommendedName>
        <fullName evidence="3">Major facilitator superfamily (MFS) profile domain-containing protein</fullName>
    </recommendedName>
</protein>
<evidence type="ECO:0000256" key="2">
    <source>
        <dbReference type="SAM" id="Phobius"/>
    </source>
</evidence>
<reference evidence="4 5" key="1">
    <citation type="submission" date="2024-07" db="EMBL/GenBank/DDBJ databases">
        <title>Section-level genome sequencing and comparative genomics of Aspergillus sections Usti and Cavernicolus.</title>
        <authorList>
            <consortium name="Lawrence Berkeley National Laboratory"/>
            <person name="Nybo J.L."/>
            <person name="Vesth T.C."/>
            <person name="Theobald S."/>
            <person name="Frisvad J.C."/>
            <person name="Larsen T.O."/>
            <person name="Kjaerboelling I."/>
            <person name="Rothschild-Mancinelli K."/>
            <person name="Lyhne E.K."/>
            <person name="Kogle M.E."/>
            <person name="Barry K."/>
            <person name="Clum A."/>
            <person name="Na H."/>
            <person name="Ledsgaard L."/>
            <person name="Lin J."/>
            <person name="Lipzen A."/>
            <person name="Kuo A."/>
            <person name="Riley R."/>
            <person name="Mondo S."/>
            <person name="LaButti K."/>
            <person name="Haridas S."/>
            <person name="Pangalinan J."/>
            <person name="Salamov A.A."/>
            <person name="Simmons B.A."/>
            <person name="Magnuson J.K."/>
            <person name="Chen J."/>
            <person name="Drula E."/>
            <person name="Henrissat B."/>
            <person name="Wiebenga A."/>
            <person name="Lubbers R.J."/>
            <person name="Gomes A.C."/>
            <person name="Makela M.R."/>
            <person name="Stajich J."/>
            <person name="Grigoriev I.V."/>
            <person name="Mortensen U.H."/>
            <person name="De vries R.P."/>
            <person name="Baker S.E."/>
            <person name="Andersen M.R."/>
        </authorList>
    </citation>
    <scope>NUCLEOTIDE SEQUENCE [LARGE SCALE GENOMIC DNA]</scope>
    <source>
        <strain evidence="4 5">CBS 600.67</strain>
    </source>
</reference>
<dbReference type="Proteomes" id="UP001610335">
    <property type="component" value="Unassembled WGS sequence"/>
</dbReference>
<dbReference type="InterPro" id="IPR036259">
    <property type="entry name" value="MFS_trans_sf"/>
</dbReference>
<evidence type="ECO:0000313" key="4">
    <source>
        <dbReference type="EMBL" id="KAL2828958.1"/>
    </source>
</evidence>
<sequence length="153" mass="16210">MGTIVDKLDVATCILVSTVVSTLGAFLVWGFSMSPGFLFTFSVIHGLFAGSYTSTWPGIIRDVVRKKSSAESSLVFAWLAAGRGIGDLVSGPLSEVLIKGMPWKGRTGYGYGSGYGTLIIFTGITGVIGEGATLLVVVGGYEGRFQQKNFLQR</sequence>
<keyword evidence="2" id="KW-0812">Transmembrane</keyword>
<dbReference type="Gene3D" id="1.20.1250.20">
    <property type="entry name" value="MFS general substrate transporter like domains"/>
    <property type="match status" value="1"/>
</dbReference>
<feature type="transmembrane region" description="Helical" evidence="2">
    <location>
        <begin position="12"/>
        <end position="31"/>
    </location>
</feature>
<dbReference type="InterPro" id="IPR020846">
    <property type="entry name" value="MFS_dom"/>
</dbReference>
<feature type="transmembrane region" description="Helical" evidence="2">
    <location>
        <begin position="37"/>
        <end position="60"/>
    </location>
</feature>
<name>A0ABR4IQ51_9EURO</name>
<keyword evidence="2" id="KW-1133">Transmembrane helix</keyword>
<dbReference type="SUPFAM" id="SSF103473">
    <property type="entry name" value="MFS general substrate transporter"/>
    <property type="match status" value="1"/>
</dbReference>
<keyword evidence="2" id="KW-0472">Membrane</keyword>
<gene>
    <name evidence="4" type="ORF">BDW59DRAFT_159358</name>
</gene>
<evidence type="ECO:0000256" key="1">
    <source>
        <dbReference type="ARBA" id="ARBA00004141"/>
    </source>
</evidence>
<evidence type="ECO:0000259" key="3">
    <source>
        <dbReference type="PROSITE" id="PS50850"/>
    </source>
</evidence>
<organism evidence="4 5">
    <name type="scientific">Aspergillus cavernicola</name>
    <dbReference type="NCBI Taxonomy" id="176166"/>
    <lineage>
        <taxon>Eukaryota</taxon>
        <taxon>Fungi</taxon>
        <taxon>Dikarya</taxon>
        <taxon>Ascomycota</taxon>
        <taxon>Pezizomycotina</taxon>
        <taxon>Eurotiomycetes</taxon>
        <taxon>Eurotiomycetidae</taxon>
        <taxon>Eurotiales</taxon>
        <taxon>Aspergillaceae</taxon>
        <taxon>Aspergillus</taxon>
        <taxon>Aspergillus subgen. Nidulantes</taxon>
    </lineage>
</organism>
<keyword evidence="5" id="KW-1185">Reference proteome</keyword>
<dbReference type="PROSITE" id="PS50850">
    <property type="entry name" value="MFS"/>
    <property type="match status" value="1"/>
</dbReference>
<evidence type="ECO:0000313" key="5">
    <source>
        <dbReference type="Proteomes" id="UP001610335"/>
    </source>
</evidence>
<comment type="subcellular location">
    <subcellularLocation>
        <location evidence="1">Membrane</location>
        <topology evidence="1">Multi-pass membrane protein</topology>
    </subcellularLocation>
</comment>
<dbReference type="EMBL" id="JBFXLS010000018">
    <property type="protein sequence ID" value="KAL2828958.1"/>
    <property type="molecule type" value="Genomic_DNA"/>
</dbReference>
<comment type="caution">
    <text evidence="4">The sequence shown here is derived from an EMBL/GenBank/DDBJ whole genome shotgun (WGS) entry which is preliminary data.</text>
</comment>
<proteinExistence type="predicted"/>
<accession>A0ABR4IQ51</accession>